<feature type="compositionally biased region" description="Gly residues" evidence="1">
    <location>
        <begin position="169"/>
        <end position="185"/>
    </location>
</feature>
<keyword evidence="3" id="KW-1185">Reference proteome</keyword>
<feature type="compositionally biased region" description="Low complexity" evidence="1">
    <location>
        <begin position="341"/>
        <end position="363"/>
    </location>
</feature>
<dbReference type="AlphaFoldDB" id="A0A1N7GVF3"/>
<feature type="region of interest" description="Disordered" evidence="1">
    <location>
        <begin position="337"/>
        <end position="386"/>
    </location>
</feature>
<feature type="compositionally biased region" description="Gly residues" evidence="1">
    <location>
        <begin position="250"/>
        <end position="268"/>
    </location>
</feature>
<feature type="region of interest" description="Disordered" evidence="1">
    <location>
        <begin position="169"/>
        <end position="287"/>
    </location>
</feature>
<evidence type="ECO:0000256" key="1">
    <source>
        <dbReference type="SAM" id="MobiDB-lite"/>
    </source>
</evidence>
<evidence type="ECO:0008006" key="4">
    <source>
        <dbReference type="Google" id="ProtNLM"/>
    </source>
</evidence>
<accession>A0A1N7GVF3</accession>
<dbReference type="EMBL" id="FTNT01000010">
    <property type="protein sequence ID" value="SIS16565.1"/>
    <property type="molecule type" value="Genomic_DNA"/>
</dbReference>
<feature type="compositionally biased region" description="Low complexity" evidence="1">
    <location>
        <begin position="232"/>
        <end position="249"/>
    </location>
</feature>
<proteinExistence type="predicted"/>
<evidence type="ECO:0000313" key="3">
    <source>
        <dbReference type="Proteomes" id="UP000186218"/>
    </source>
</evidence>
<name>A0A1N7GVF3_9NOCA</name>
<feature type="compositionally biased region" description="Polar residues" evidence="1">
    <location>
        <begin position="221"/>
        <end position="231"/>
    </location>
</feature>
<sequence>MAPGGTTNWEGMTLPQMLAAIAELESANAKADAEVLSNAQLTVAVATTSFMAKIRNLVGGADDLLGEAANAMQASAEQLYDHAAANSNNINQVVHQLTAAADVLADSQSAGSSIGSSNAFSQNYTPAQMLAARRQAAALLTGVYSVPMNSANSAIPDVTPLQLPAFGSGGSEGFASGGSGSGTSTGDGPASSTVKSTQGGMADVDSANSGGSDSGPSGPNTQTSTDATTGQSPAAAASDAGNGSASDAGGPSGGGGGGGDGLSPGGLGSPVMTSADEGLTNLPGAGVNGAGGEGADGLGGAPLGGFAGGLGAGAAAGAGGGAAGEANALAKRLSLPNSSLGTSSGQPTGAAGAPATGRGTSGSMPPGAGGRKGKDGEGRHRAAAYMHNTENGAEIIGGLPLVAPPVLGDWAARGDGPDGALPSEETEEKDDNKGTA</sequence>
<protein>
    <recommendedName>
        <fullName evidence="4">PE family protein</fullName>
    </recommendedName>
</protein>
<dbReference type="Proteomes" id="UP000186218">
    <property type="component" value="Unassembled WGS sequence"/>
</dbReference>
<gene>
    <name evidence="2" type="ORF">SAMN05445060_3133</name>
</gene>
<dbReference type="Gene3D" id="2.40.40.10">
    <property type="entry name" value="RlpA-like domain"/>
    <property type="match status" value="1"/>
</dbReference>
<organism evidence="2 3">
    <name type="scientific">Williamsia sterculiae</name>
    <dbReference type="NCBI Taxonomy" id="1344003"/>
    <lineage>
        <taxon>Bacteria</taxon>
        <taxon>Bacillati</taxon>
        <taxon>Actinomycetota</taxon>
        <taxon>Actinomycetes</taxon>
        <taxon>Mycobacteriales</taxon>
        <taxon>Nocardiaceae</taxon>
        <taxon>Williamsia</taxon>
    </lineage>
</organism>
<reference evidence="2 3" key="1">
    <citation type="submission" date="2017-01" db="EMBL/GenBank/DDBJ databases">
        <authorList>
            <person name="Mah S.A."/>
            <person name="Swanson W.J."/>
            <person name="Moy G.W."/>
            <person name="Vacquier V.D."/>
        </authorList>
    </citation>
    <scope>NUCLEOTIDE SEQUENCE [LARGE SCALE GENOMIC DNA]</scope>
    <source>
        <strain evidence="2 3">CPCC 203464</strain>
    </source>
</reference>
<dbReference type="InterPro" id="IPR036908">
    <property type="entry name" value="RlpA-like_sf"/>
</dbReference>
<feature type="region of interest" description="Disordered" evidence="1">
    <location>
        <begin position="405"/>
        <end position="436"/>
    </location>
</feature>
<feature type="compositionally biased region" description="Low complexity" evidence="1">
    <location>
        <begin position="205"/>
        <end position="220"/>
    </location>
</feature>
<evidence type="ECO:0000313" key="2">
    <source>
        <dbReference type="EMBL" id="SIS16565.1"/>
    </source>
</evidence>